<comment type="similarity">
    <text evidence="1">Belongs to the SEN15 family.</text>
</comment>
<accession>A0A2T9YPF2</accession>
<gene>
    <name evidence="4" type="ORF">BB561_002750</name>
</gene>
<dbReference type="PANTHER" id="PTHR28582">
    <property type="entry name" value="TRNA-SPLICING ENDONUCLEASE SUBUNIT SEN15"/>
    <property type="match status" value="1"/>
</dbReference>
<dbReference type="SUPFAM" id="SSF53032">
    <property type="entry name" value="tRNA-intron endonuclease catalytic domain-like"/>
    <property type="match status" value="1"/>
</dbReference>
<dbReference type="GO" id="GO:0006388">
    <property type="term" value="P:tRNA splicing, via endonucleolytic cleavage and ligation"/>
    <property type="evidence" value="ECO:0007669"/>
    <property type="project" value="InterPro"/>
</dbReference>
<sequence>MELHPQASTHNILKIKLNYARVELYCTKYPEHGAAFFQTFLDLNFVQGSKVENCYFLDQLKRPVLINNIGNVFVPTDTTELWSPKKIDSIYQNLEAFSVSYPNLNANIQKFTLAIVDSDSTVVYYNFSHGIFAPVE</sequence>
<evidence type="ECO:0000259" key="3">
    <source>
        <dbReference type="Pfam" id="PF09631"/>
    </source>
</evidence>
<keyword evidence="5" id="KW-1185">Reference proteome</keyword>
<evidence type="ECO:0000256" key="1">
    <source>
        <dbReference type="ARBA" id="ARBA00006091"/>
    </source>
</evidence>
<dbReference type="InterPro" id="IPR011856">
    <property type="entry name" value="tRNA_endonuc-like_dom_sf"/>
</dbReference>
<feature type="domain" description="tRNA-splicing endonuclease subunit Sen15" evidence="3">
    <location>
        <begin position="42"/>
        <end position="134"/>
    </location>
</feature>
<evidence type="ECO:0000313" key="5">
    <source>
        <dbReference type="Proteomes" id="UP000245383"/>
    </source>
</evidence>
<dbReference type="EMBL" id="MBFR01000099">
    <property type="protein sequence ID" value="PVU94199.1"/>
    <property type="molecule type" value="Genomic_DNA"/>
</dbReference>
<dbReference type="Pfam" id="PF09631">
    <property type="entry name" value="Sen15"/>
    <property type="match status" value="1"/>
</dbReference>
<evidence type="ECO:0000313" key="4">
    <source>
        <dbReference type="EMBL" id="PVU94199.1"/>
    </source>
</evidence>
<proteinExistence type="inferred from homology"/>
<dbReference type="InterPro" id="IPR036167">
    <property type="entry name" value="tRNA_intron_Endo_cat-like_sf"/>
</dbReference>
<dbReference type="PANTHER" id="PTHR28582:SF1">
    <property type="entry name" value="TRNA-SPLICING ENDONUCLEASE SUBUNIT SEN15"/>
    <property type="match status" value="1"/>
</dbReference>
<protein>
    <recommendedName>
        <fullName evidence="3">tRNA-splicing endonuclease subunit Sen15 domain-containing protein</fullName>
    </recommendedName>
</protein>
<evidence type="ECO:0000256" key="2">
    <source>
        <dbReference type="ARBA" id="ARBA00022694"/>
    </source>
</evidence>
<organism evidence="4 5">
    <name type="scientific">Smittium simulii</name>
    <dbReference type="NCBI Taxonomy" id="133385"/>
    <lineage>
        <taxon>Eukaryota</taxon>
        <taxon>Fungi</taxon>
        <taxon>Fungi incertae sedis</taxon>
        <taxon>Zoopagomycota</taxon>
        <taxon>Kickxellomycotina</taxon>
        <taxon>Harpellomycetes</taxon>
        <taxon>Harpellales</taxon>
        <taxon>Legeriomycetaceae</taxon>
        <taxon>Smittium</taxon>
    </lineage>
</organism>
<dbReference type="InterPro" id="IPR018593">
    <property type="entry name" value="tRNA-endonuc_su_Sen15"/>
</dbReference>
<dbReference type="Proteomes" id="UP000245383">
    <property type="component" value="Unassembled WGS sequence"/>
</dbReference>
<name>A0A2T9YPF2_9FUNG</name>
<dbReference type="STRING" id="133385.A0A2T9YPF2"/>
<dbReference type="GO" id="GO:0005634">
    <property type="term" value="C:nucleus"/>
    <property type="evidence" value="ECO:0007669"/>
    <property type="project" value="UniProtKB-ARBA"/>
</dbReference>
<reference evidence="4 5" key="1">
    <citation type="journal article" date="2018" name="MBio">
        <title>Comparative Genomics Reveals the Core Gene Toolbox for the Fungus-Insect Symbiosis.</title>
        <authorList>
            <person name="Wang Y."/>
            <person name="Stata M."/>
            <person name="Wang W."/>
            <person name="Stajich J.E."/>
            <person name="White M.M."/>
            <person name="Moncalvo J.M."/>
        </authorList>
    </citation>
    <scope>NUCLEOTIDE SEQUENCE [LARGE SCALE GENOMIC DNA]</scope>
    <source>
        <strain evidence="4 5">SWE-8-4</strain>
    </source>
</reference>
<comment type="caution">
    <text evidence="4">The sequence shown here is derived from an EMBL/GenBank/DDBJ whole genome shotgun (WGS) entry which is preliminary data.</text>
</comment>
<keyword evidence="2" id="KW-0819">tRNA processing</keyword>
<dbReference type="OrthoDB" id="10002170at2759"/>
<dbReference type="AlphaFoldDB" id="A0A2T9YPF2"/>
<dbReference type="GO" id="GO:0003676">
    <property type="term" value="F:nucleic acid binding"/>
    <property type="evidence" value="ECO:0007669"/>
    <property type="project" value="InterPro"/>
</dbReference>
<dbReference type="Gene3D" id="3.40.1350.10">
    <property type="match status" value="1"/>
</dbReference>